<evidence type="ECO:0000313" key="1">
    <source>
        <dbReference type="EMBL" id="GAI99687.1"/>
    </source>
</evidence>
<accession>X1T2Y6</accession>
<organism evidence="1">
    <name type="scientific">marine sediment metagenome</name>
    <dbReference type="NCBI Taxonomy" id="412755"/>
    <lineage>
        <taxon>unclassified sequences</taxon>
        <taxon>metagenomes</taxon>
        <taxon>ecological metagenomes</taxon>
    </lineage>
</organism>
<protein>
    <submittedName>
        <fullName evidence="1">Uncharacterized protein</fullName>
    </submittedName>
</protein>
<dbReference type="SUPFAM" id="SSF103196">
    <property type="entry name" value="Roadblock/LC7 domain"/>
    <property type="match status" value="1"/>
</dbReference>
<gene>
    <name evidence="1" type="ORF">S12H4_33596</name>
</gene>
<proteinExistence type="predicted"/>
<dbReference type="EMBL" id="BARW01019811">
    <property type="protein sequence ID" value="GAI99687.1"/>
    <property type="molecule type" value="Genomic_DNA"/>
</dbReference>
<sequence length="109" mass="12153">GDTQSLKITSCNNFLIAIFIFFKTNIILRKLPTKLNSMEDLPNIDLIQSLLENYMFDVDGAAAVAICDRDGFIIGSESKEKGSHESDLVIGAISAFLDIYIDRIKRPKI</sequence>
<reference evidence="1" key="1">
    <citation type="journal article" date="2014" name="Front. Microbiol.">
        <title>High frequency of phylogenetically diverse reductive dehalogenase-homologous genes in deep subseafloor sedimentary metagenomes.</title>
        <authorList>
            <person name="Kawai M."/>
            <person name="Futagami T."/>
            <person name="Toyoda A."/>
            <person name="Takaki Y."/>
            <person name="Nishi S."/>
            <person name="Hori S."/>
            <person name="Arai W."/>
            <person name="Tsubouchi T."/>
            <person name="Morono Y."/>
            <person name="Uchiyama I."/>
            <person name="Ito T."/>
            <person name="Fujiyama A."/>
            <person name="Inagaki F."/>
            <person name="Takami H."/>
        </authorList>
    </citation>
    <scope>NUCLEOTIDE SEQUENCE</scope>
    <source>
        <strain evidence="1">Expedition CK06-06</strain>
    </source>
</reference>
<comment type="caution">
    <text evidence="1">The sequence shown here is derived from an EMBL/GenBank/DDBJ whole genome shotgun (WGS) entry which is preliminary data.</text>
</comment>
<name>X1T2Y6_9ZZZZ</name>
<dbReference type="AlphaFoldDB" id="X1T2Y6"/>
<feature type="non-terminal residue" evidence="1">
    <location>
        <position position="1"/>
    </location>
</feature>